<dbReference type="VEuPathDB" id="FungiDB:SCHCODRAFT_02603446"/>
<sequence length="487" mass="53219">MLALYNQRPIISHPFSNATWNRMRLGMLPLSSTPPPTEPKFGHGVDCPVLDSTADLCIPSFARIDSLCAIDSESFPWLAVLGSGAWDDPHGVASAVAPSDQDKASQDGGGDLDDDADAEGEIDDGTEEYETFRLSFTAPAKGKQGPDDSASDYYERSASRARSSPFDPPSSSSDDSSSLSGLDSGSACSQGSHSDAGVHVPDEVDIPAYKVVDHISGAPDEYVPREVHTRIPEEVDDYTPELDEAGSGDEYRPRTTRQRRGCTKPRGRKRRRHNTTSSYGLKRARSLSPATTSASTSANSNSGTTSNKRRRTGQITPAEAAARLRVLYRLAQEGYARWKLVPNYPIIEESSVKDSESEPKKPALHICLLELPEDHPTIIKRREADKNNTDLRCLANIRDSTSGWTKHALTHVGEYNESFCMACGKEFTRVSSVQRHMHSCLNSKVHKRRLKAAGLEEKPDGGFNLASQTLTQEAVNRAAQVLEAMED</sequence>
<dbReference type="EMBL" id="GL377315">
    <property type="protein sequence ID" value="EFI91801.1"/>
    <property type="molecule type" value="Genomic_DNA"/>
</dbReference>
<dbReference type="HOGENOM" id="CLU_560377_0_0_1"/>
<keyword evidence="1" id="KW-0862">Zinc</keyword>
<keyword evidence="1" id="KW-0863">Zinc-finger</keyword>
<feature type="region of interest" description="Disordered" evidence="2">
    <location>
        <begin position="220"/>
        <end position="317"/>
    </location>
</feature>
<dbReference type="GeneID" id="9593496"/>
<protein>
    <recommendedName>
        <fullName evidence="3">C2H2-type domain-containing protein</fullName>
    </recommendedName>
</protein>
<reference evidence="4 5" key="1">
    <citation type="journal article" date="2010" name="Nat. Biotechnol.">
        <title>Genome sequence of the model mushroom Schizophyllum commune.</title>
        <authorList>
            <person name="Ohm R.A."/>
            <person name="de Jong J.F."/>
            <person name="Lugones L.G."/>
            <person name="Aerts A."/>
            <person name="Kothe E."/>
            <person name="Stajich J.E."/>
            <person name="de Vries R.P."/>
            <person name="Record E."/>
            <person name="Levasseur A."/>
            <person name="Baker S.E."/>
            <person name="Bartholomew K.A."/>
            <person name="Coutinho P.M."/>
            <person name="Erdmann S."/>
            <person name="Fowler T.J."/>
            <person name="Gathman A.C."/>
            <person name="Lombard V."/>
            <person name="Henrissat B."/>
            <person name="Knabe N."/>
            <person name="Kuees U."/>
            <person name="Lilly W.W."/>
            <person name="Lindquist E."/>
            <person name="Lucas S."/>
            <person name="Magnuson J.K."/>
            <person name="Piumi F."/>
            <person name="Raudaskoski M."/>
            <person name="Salamov A."/>
            <person name="Schmutz J."/>
            <person name="Schwarze F.W.M.R."/>
            <person name="vanKuyk P.A."/>
            <person name="Horton J.S."/>
            <person name="Grigoriev I.V."/>
            <person name="Woesten H.A.B."/>
        </authorList>
    </citation>
    <scope>NUCLEOTIDE SEQUENCE [LARGE SCALE GENOMIC DNA]</scope>
    <source>
        <strain evidence="5">H4-8 / FGSC 9210</strain>
    </source>
</reference>
<dbReference type="AlphaFoldDB" id="D8QK01"/>
<dbReference type="InterPro" id="IPR013087">
    <property type="entry name" value="Znf_C2H2_type"/>
</dbReference>
<evidence type="ECO:0000256" key="1">
    <source>
        <dbReference type="PROSITE-ProRule" id="PRU00042"/>
    </source>
</evidence>
<organism evidence="5">
    <name type="scientific">Schizophyllum commune (strain H4-8 / FGSC 9210)</name>
    <name type="common">Split gill fungus</name>
    <dbReference type="NCBI Taxonomy" id="578458"/>
    <lineage>
        <taxon>Eukaryota</taxon>
        <taxon>Fungi</taxon>
        <taxon>Dikarya</taxon>
        <taxon>Basidiomycota</taxon>
        <taxon>Agaricomycotina</taxon>
        <taxon>Agaricomycetes</taxon>
        <taxon>Agaricomycetidae</taxon>
        <taxon>Agaricales</taxon>
        <taxon>Schizophyllaceae</taxon>
        <taxon>Schizophyllum</taxon>
    </lineage>
</organism>
<evidence type="ECO:0000313" key="4">
    <source>
        <dbReference type="EMBL" id="EFI91801.1"/>
    </source>
</evidence>
<feature type="compositionally biased region" description="Basic residues" evidence="2">
    <location>
        <begin position="254"/>
        <end position="274"/>
    </location>
</feature>
<feature type="compositionally biased region" description="Low complexity" evidence="2">
    <location>
        <begin position="286"/>
        <end position="306"/>
    </location>
</feature>
<evidence type="ECO:0000313" key="5">
    <source>
        <dbReference type="Proteomes" id="UP000007431"/>
    </source>
</evidence>
<keyword evidence="5" id="KW-1185">Reference proteome</keyword>
<dbReference type="RefSeq" id="XP_003026704.1">
    <property type="nucleotide sequence ID" value="XM_003026658.1"/>
</dbReference>
<dbReference type="PROSITE" id="PS50157">
    <property type="entry name" value="ZINC_FINGER_C2H2_2"/>
    <property type="match status" value="1"/>
</dbReference>
<name>D8QK01_SCHCM</name>
<evidence type="ECO:0000256" key="2">
    <source>
        <dbReference type="SAM" id="MobiDB-lite"/>
    </source>
</evidence>
<dbReference type="GO" id="GO:0008270">
    <property type="term" value="F:zinc ion binding"/>
    <property type="evidence" value="ECO:0007669"/>
    <property type="project" value="UniProtKB-KW"/>
</dbReference>
<dbReference type="OrthoDB" id="10399194at2759"/>
<accession>D8QK01</accession>
<feature type="compositionally biased region" description="Basic and acidic residues" evidence="2">
    <location>
        <begin position="222"/>
        <end position="233"/>
    </location>
</feature>
<feature type="region of interest" description="Disordered" evidence="2">
    <location>
        <begin position="91"/>
        <end position="121"/>
    </location>
</feature>
<dbReference type="InParanoid" id="D8QK01"/>
<feature type="domain" description="C2H2-type" evidence="3">
    <location>
        <begin position="418"/>
        <end position="451"/>
    </location>
</feature>
<dbReference type="KEGG" id="scm:SCHCO_02603446"/>
<keyword evidence="1" id="KW-0479">Metal-binding</keyword>
<dbReference type="Proteomes" id="UP000007431">
    <property type="component" value="Unassembled WGS sequence"/>
</dbReference>
<feature type="compositionally biased region" description="Low complexity" evidence="2">
    <location>
        <begin position="160"/>
        <end position="186"/>
    </location>
</feature>
<feature type="compositionally biased region" description="Acidic residues" evidence="2">
    <location>
        <begin position="234"/>
        <end position="247"/>
    </location>
</feature>
<proteinExistence type="predicted"/>
<evidence type="ECO:0000259" key="3">
    <source>
        <dbReference type="PROSITE" id="PS50157"/>
    </source>
</evidence>
<feature type="compositionally biased region" description="Acidic residues" evidence="2">
    <location>
        <begin position="110"/>
        <end position="121"/>
    </location>
</feature>
<gene>
    <name evidence="4" type="ORF">SCHCODRAFT_238405</name>
</gene>
<feature type="region of interest" description="Disordered" evidence="2">
    <location>
        <begin position="135"/>
        <end position="200"/>
    </location>
</feature>